<name>A0A9J6CF68_POLVA</name>
<dbReference type="InterPro" id="IPR038606">
    <property type="entry name" value="To_sf"/>
</dbReference>
<dbReference type="PANTHER" id="PTHR11008:SF39">
    <property type="entry name" value="CIRCADIAN CLOCK-CONTROLLED PROTEIN-LIKE PROTEIN"/>
    <property type="match status" value="1"/>
</dbReference>
<evidence type="ECO:0000256" key="1">
    <source>
        <dbReference type="ARBA" id="ARBA00022729"/>
    </source>
</evidence>
<dbReference type="GO" id="GO:0005615">
    <property type="term" value="C:extracellular space"/>
    <property type="evidence" value="ECO:0007669"/>
    <property type="project" value="TreeGrafter"/>
</dbReference>
<comment type="caution">
    <text evidence="4">The sequence shown here is derived from an EMBL/GenBank/DDBJ whole genome shotgun (WGS) entry which is preliminary data.</text>
</comment>
<keyword evidence="5" id="KW-1185">Reference proteome</keyword>
<dbReference type="InterPro" id="IPR010562">
    <property type="entry name" value="Haemolymph_juvenile_hormone-bd"/>
</dbReference>
<keyword evidence="2" id="KW-0090">Biological rhythms</keyword>
<accession>A0A9J6CF68</accession>
<dbReference type="OrthoDB" id="8179031at2759"/>
<dbReference type="EMBL" id="JADBJN010000001">
    <property type="protein sequence ID" value="KAG5680724.1"/>
    <property type="molecule type" value="Genomic_DNA"/>
</dbReference>
<gene>
    <name evidence="4" type="ORF">PVAND_010214</name>
</gene>
<sequence>MATLPSNFLTCPRNLPNVADCVKHAIEVLRPQITTGQFGPNLITDESLNPLIIGDVNVQRTFNMKLTNLRIFGMANFKIEKLRINTEKFKLEMIISIPRIDGTANYSMRMMIALLNLQGNGSHDILMENVRAHVKMIGSRYVRNNVEYLKIDSCEVRIKAAKLKVYFDNLFNGQKALERTANDVINQNIELITGEVYPIIENVMAQKLLKISNIIFNYAPFDEFFPIDIKY</sequence>
<evidence type="ECO:0000313" key="5">
    <source>
        <dbReference type="Proteomes" id="UP001107558"/>
    </source>
</evidence>
<dbReference type="Gene3D" id="3.15.10.30">
    <property type="entry name" value="Haemolymph juvenile hormone binding protein"/>
    <property type="match status" value="1"/>
</dbReference>
<organism evidence="4 5">
    <name type="scientific">Polypedilum vanderplanki</name>
    <name type="common">Sleeping chironomid midge</name>
    <dbReference type="NCBI Taxonomy" id="319348"/>
    <lineage>
        <taxon>Eukaryota</taxon>
        <taxon>Metazoa</taxon>
        <taxon>Ecdysozoa</taxon>
        <taxon>Arthropoda</taxon>
        <taxon>Hexapoda</taxon>
        <taxon>Insecta</taxon>
        <taxon>Pterygota</taxon>
        <taxon>Neoptera</taxon>
        <taxon>Endopterygota</taxon>
        <taxon>Diptera</taxon>
        <taxon>Nematocera</taxon>
        <taxon>Chironomoidea</taxon>
        <taxon>Chironomidae</taxon>
        <taxon>Chironominae</taxon>
        <taxon>Polypedilum</taxon>
        <taxon>Polypedilum</taxon>
    </lineage>
</organism>
<evidence type="ECO:0000313" key="4">
    <source>
        <dbReference type="EMBL" id="KAG5680724.1"/>
    </source>
</evidence>
<keyword evidence="1" id="KW-0732">Signal</keyword>
<evidence type="ECO:0000256" key="2">
    <source>
        <dbReference type="ARBA" id="ARBA00023108"/>
    </source>
</evidence>
<dbReference type="Proteomes" id="UP001107558">
    <property type="component" value="Chromosome 1"/>
</dbReference>
<reference evidence="4" key="1">
    <citation type="submission" date="2021-03" db="EMBL/GenBank/DDBJ databases">
        <title>Chromosome level genome of the anhydrobiotic midge Polypedilum vanderplanki.</title>
        <authorList>
            <person name="Yoshida Y."/>
            <person name="Kikawada T."/>
            <person name="Gusev O."/>
        </authorList>
    </citation>
    <scope>NUCLEOTIDE SEQUENCE</scope>
    <source>
        <strain evidence="4">NIAS01</strain>
        <tissue evidence="4">Whole body or cell culture</tissue>
    </source>
</reference>
<protein>
    <submittedName>
        <fullName evidence="4">Uncharacterized protein</fullName>
    </submittedName>
</protein>
<dbReference type="PANTHER" id="PTHR11008">
    <property type="entry name" value="PROTEIN TAKEOUT-LIKE PROTEIN"/>
    <property type="match status" value="1"/>
</dbReference>
<dbReference type="FunFam" id="3.15.10.30:FF:000001">
    <property type="entry name" value="Takeout-like protein 1"/>
    <property type="match status" value="1"/>
</dbReference>
<dbReference type="SMART" id="SM00700">
    <property type="entry name" value="JHBP"/>
    <property type="match status" value="1"/>
</dbReference>
<evidence type="ECO:0000256" key="3">
    <source>
        <dbReference type="ARBA" id="ARBA00060902"/>
    </source>
</evidence>
<comment type="similarity">
    <text evidence="3">Belongs to the TO family.</text>
</comment>
<dbReference type="AlphaFoldDB" id="A0A9J6CF68"/>
<proteinExistence type="inferred from homology"/>
<dbReference type="GO" id="GO:0007623">
    <property type="term" value="P:circadian rhythm"/>
    <property type="evidence" value="ECO:0007669"/>
    <property type="project" value="UniProtKB-ARBA"/>
</dbReference>
<dbReference type="Pfam" id="PF06585">
    <property type="entry name" value="JHBP"/>
    <property type="match status" value="1"/>
</dbReference>